<gene>
    <name evidence="1" type="ordered locus">TREAZ_3120</name>
</gene>
<organism evidence="1 2">
    <name type="scientific">Leadbettera azotonutricia (strain ATCC BAA-888 / DSM 13862 / ZAS-9)</name>
    <name type="common">Treponema azotonutricium</name>
    <dbReference type="NCBI Taxonomy" id="545695"/>
    <lineage>
        <taxon>Bacteria</taxon>
        <taxon>Pseudomonadati</taxon>
        <taxon>Spirochaetota</taxon>
        <taxon>Spirochaetia</taxon>
        <taxon>Spirochaetales</taxon>
        <taxon>Breznakiellaceae</taxon>
        <taxon>Leadbettera</taxon>
    </lineage>
</organism>
<accession>F5YAF0</accession>
<keyword evidence="2" id="KW-1185">Reference proteome</keyword>
<dbReference type="HOGENOM" id="CLU_3067317_0_0_12"/>
<evidence type="ECO:0000313" key="2">
    <source>
        <dbReference type="Proteomes" id="UP000009222"/>
    </source>
</evidence>
<reference evidence="2" key="1">
    <citation type="submission" date="2009-12" db="EMBL/GenBank/DDBJ databases">
        <title>Complete sequence of Treponema azotonutricium strain ZAS-9.</title>
        <authorList>
            <person name="Tetu S.G."/>
            <person name="Matson E."/>
            <person name="Ren Q."/>
            <person name="Seshadri R."/>
            <person name="Elbourne L."/>
            <person name="Hassan K.A."/>
            <person name="Durkin A."/>
            <person name="Radune D."/>
            <person name="Mohamoud Y."/>
            <person name="Shay R."/>
            <person name="Jin S."/>
            <person name="Zhang X."/>
            <person name="Lucey K."/>
            <person name="Ballor N.R."/>
            <person name="Ottesen E."/>
            <person name="Rosenthal R."/>
            <person name="Allen A."/>
            <person name="Leadbetter J.R."/>
            <person name="Paulsen I.T."/>
        </authorList>
    </citation>
    <scope>NUCLEOTIDE SEQUENCE [LARGE SCALE GENOMIC DNA]</scope>
    <source>
        <strain evidence="2">ATCC BAA-888 / DSM 13862 / ZAS-9</strain>
    </source>
</reference>
<dbReference type="Proteomes" id="UP000009222">
    <property type="component" value="Chromosome"/>
</dbReference>
<dbReference type="KEGG" id="taz:TREAZ_3120"/>
<dbReference type="AlphaFoldDB" id="F5YAF0"/>
<dbReference type="EMBL" id="CP001841">
    <property type="protein sequence ID" value="AEF81580.1"/>
    <property type="molecule type" value="Genomic_DNA"/>
</dbReference>
<name>F5YAF0_LEAAZ</name>
<dbReference type="InParanoid" id="F5YAF0"/>
<dbReference type="STRING" id="545695.TREAZ_3120"/>
<protein>
    <submittedName>
        <fullName evidence="1">Uncharacterized protein</fullName>
    </submittedName>
</protein>
<reference evidence="1 2" key="2">
    <citation type="journal article" date="2011" name="ISME J.">
        <title>RNA-seq reveals cooperative metabolic interactions between two termite-gut spirochete species in co-culture.</title>
        <authorList>
            <person name="Rosenthal A.Z."/>
            <person name="Matson E.G."/>
            <person name="Eldar A."/>
            <person name="Leadbetter J.R."/>
        </authorList>
    </citation>
    <scope>NUCLEOTIDE SEQUENCE [LARGE SCALE GENOMIC DNA]</scope>
    <source>
        <strain evidence="2">ATCC BAA-888 / DSM 13862 / ZAS-9</strain>
    </source>
</reference>
<evidence type="ECO:0000313" key="1">
    <source>
        <dbReference type="EMBL" id="AEF81580.1"/>
    </source>
</evidence>
<proteinExistence type="predicted"/>
<sequence>MILINYSSNNRAKIIKMMIKSRINMIYMKTRALRSKTAAQSTCTGGFFSLISL</sequence>